<keyword evidence="4" id="KW-0732">Signal</keyword>
<dbReference type="PROSITE" id="PS50853">
    <property type="entry name" value="FN3"/>
    <property type="match status" value="1"/>
</dbReference>
<dbReference type="CDD" id="cd00063">
    <property type="entry name" value="FN3"/>
    <property type="match status" value="1"/>
</dbReference>
<dbReference type="PROSITE" id="PS51257">
    <property type="entry name" value="PROKAR_LIPOPROTEIN"/>
    <property type="match status" value="1"/>
</dbReference>
<protein>
    <recommendedName>
        <fullName evidence="5">Fibronectin type-III domain-containing protein</fullName>
    </recommendedName>
</protein>
<evidence type="ECO:0000313" key="6">
    <source>
        <dbReference type="EMBL" id="SDP01389.1"/>
    </source>
</evidence>
<evidence type="ECO:0000256" key="2">
    <source>
        <dbReference type="ARBA" id="ARBA00023326"/>
    </source>
</evidence>
<dbReference type="InterPro" id="IPR036116">
    <property type="entry name" value="FN3_sf"/>
</dbReference>
<keyword evidence="1" id="KW-0326">Glycosidase</keyword>
<evidence type="ECO:0000256" key="1">
    <source>
        <dbReference type="ARBA" id="ARBA00023295"/>
    </source>
</evidence>
<feature type="signal peptide" evidence="4">
    <location>
        <begin position="1"/>
        <end position="23"/>
    </location>
</feature>
<dbReference type="GO" id="GO:0000272">
    <property type="term" value="P:polysaccharide catabolic process"/>
    <property type="evidence" value="ECO:0007669"/>
    <property type="project" value="UniProtKB-KW"/>
</dbReference>
<organism evidence="6 7">
    <name type="scientific">Pedococcus dokdonensis</name>
    <dbReference type="NCBI Taxonomy" id="443156"/>
    <lineage>
        <taxon>Bacteria</taxon>
        <taxon>Bacillati</taxon>
        <taxon>Actinomycetota</taxon>
        <taxon>Actinomycetes</taxon>
        <taxon>Micrococcales</taxon>
        <taxon>Intrasporangiaceae</taxon>
        <taxon>Pedococcus</taxon>
    </lineage>
</organism>
<name>A0A1H0P9Q6_9MICO</name>
<dbReference type="RefSeq" id="WP_091782765.1">
    <property type="nucleotide sequence ID" value="NZ_LT629711.1"/>
</dbReference>
<reference evidence="7" key="1">
    <citation type="submission" date="2016-10" db="EMBL/GenBank/DDBJ databases">
        <authorList>
            <person name="Varghese N."/>
            <person name="Submissions S."/>
        </authorList>
    </citation>
    <scope>NUCLEOTIDE SEQUENCE [LARGE SCALE GENOMIC DNA]</scope>
    <source>
        <strain evidence="7">DSM 22329</strain>
    </source>
</reference>
<dbReference type="EMBL" id="LT629711">
    <property type="protein sequence ID" value="SDP01389.1"/>
    <property type="molecule type" value="Genomic_DNA"/>
</dbReference>
<gene>
    <name evidence="6" type="ORF">SAMN04489867_1179</name>
</gene>
<feature type="region of interest" description="Disordered" evidence="3">
    <location>
        <begin position="26"/>
        <end position="101"/>
    </location>
</feature>
<accession>A0A1H0P9Q6</accession>
<keyword evidence="2" id="KW-0624">Polysaccharide degradation</keyword>
<dbReference type="OrthoDB" id="9802318at2"/>
<evidence type="ECO:0000259" key="5">
    <source>
        <dbReference type="PROSITE" id="PS50853"/>
    </source>
</evidence>
<keyword evidence="7" id="KW-1185">Reference proteome</keyword>
<dbReference type="GO" id="GO:0016798">
    <property type="term" value="F:hydrolase activity, acting on glycosyl bonds"/>
    <property type="evidence" value="ECO:0007669"/>
    <property type="project" value="UniProtKB-KW"/>
</dbReference>
<keyword evidence="2" id="KW-0119">Carbohydrate metabolism</keyword>
<dbReference type="STRING" id="443156.SAMN04489867_1179"/>
<proteinExistence type="predicted"/>
<dbReference type="SMART" id="SM00060">
    <property type="entry name" value="FN3"/>
    <property type="match status" value="1"/>
</dbReference>
<evidence type="ECO:0000256" key="4">
    <source>
        <dbReference type="SAM" id="SignalP"/>
    </source>
</evidence>
<evidence type="ECO:0000256" key="3">
    <source>
        <dbReference type="SAM" id="MobiDB-lite"/>
    </source>
</evidence>
<feature type="domain" description="Fibronectin type-III" evidence="5">
    <location>
        <begin position="71"/>
        <end position="168"/>
    </location>
</feature>
<dbReference type="InterPro" id="IPR013783">
    <property type="entry name" value="Ig-like_fold"/>
</dbReference>
<dbReference type="AlphaFoldDB" id="A0A1H0P9Q6"/>
<feature type="compositionally biased region" description="Low complexity" evidence="3">
    <location>
        <begin position="31"/>
        <end position="52"/>
    </location>
</feature>
<dbReference type="InterPro" id="IPR003961">
    <property type="entry name" value="FN3_dom"/>
</dbReference>
<evidence type="ECO:0000313" key="7">
    <source>
        <dbReference type="Proteomes" id="UP000199077"/>
    </source>
</evidence>
<dbReference type="Gene3D" id="2.60.40.10">
    <property type="entry name" value="Immunoglobulins"/>
    <property type="match status" value="1"/>
</dbReference>
<keyword evidence="1" id="KW-0378">Hydrolase</keyword>
<dbReference type="Proteomes" id="UP000199077">
    <property type="component" value="Chromosome I"/>
</dbReference>
<dbReference type="SUPFAM" id="SSF49265">
    <property type="entry name" value="Fibronectin type III"/>
    <property type="match status" value="1"/>
</dbReference>
<feature type="chain" id="PRO_5038988807" description="Fibronectin type-III domain-containing protein" evidence="4">
    <location>
        <begin position="24"/>
        <end position="168"/>
    </location>
</feature>
<sequence>MSTNLVRRLGAVTTILLTGVLGACGTSGSEAGSPAVTAPPSTTRSTSPTASSDKPTTVPEELTAEEQLRVNPPPPQRLTAVREGTSVTLTWSPPPAVAGPHSYSDRVVEYRVFRTVDGGGEALVGTSSSLTFTDVAPGPGTLRYAVSSVREHGVEGARTDAVTAPAAS</sequence>